<name>A0A9W8I9R6_9FUNG</name>
<dbReference type="SMART" id="SM00401">
    <property type="entry name" value="ZnF_GATA"/>
    <property type="match status" value="2"/>
</dbReference>
<dbReference type="InterPro" id="IPR000679">
    <property type="entry name" value="Znf_GATA"/>
</dbReference>
<evidence type="ECO:0000256" key="7">
    <source>
        <dbReference type="SAM" id="MobiDB-lite"/>
    </source>
</evidence>
<dbReference type="PROSITE" id="PS00344">
    <property type="entry name" value="GATA_ZN_FINGER_1"/>
    <property type="match status" value="2"/>
</dbReference>
<dbReference type="OrthoDB" id="515401at2759"/>
<evidence type="ECO:0000256" key="4">
    <source>
        <dbReference type="ARBA" id="ARBA00022833"/>
    </source>
</evidence>
<feature type="compositionally biased region" description="Low complexity" evidence="7">
    <location>
        <begin position="432"/>
        <end position="458"/>
    </location>
</feature>
<organism evidence="9 10">
    <name type="scientific">Coemansia brasiliensis</name>
    <dbReference type="NCBI Taxonomy" id="2650707"/>
    <lineage>
        <taxon>Eukaryota</taxon>
        <taxon>Fungi</taxon>
        <taxon>Fungi incertae sedis</taxon>
        <taxon>Zoopagomycota</taxon>
        <taxon>Kickxellomycotina</taxon>
        <taxon>Kickxellomycetes</taxon>
        <taxon>Kickxellales</taxon>
        <taxon>Kickxellaceae</taxon>
        <taxon>Coemansia</taxon>
    </lineage>
</organism>
<dbReference type="FunFam" id="3.30.50.10:FF:000007">
    <property type="entry name" value="Nitrogen regulatory AreA, N-terminal"/>
    <property type="match status" value="1"/>
</dbReference>
<dbReference type="PRINTS" id="PR00619">
    <property type="entry name" value="GATAZNFINGER"/>
</dbReference>
<feature type="region of interest" description="Disordered" evidence="7">
    <location>
        <begin position="127"/>
        <end position="167"/>
    </location>
</feature>
<comment type="subcellular location">
    <subcellularLocation>
        <location evidence="1">Nucleus</location>
    </subcellularLocation>
</comment>
<evidence type="ECO:0000259" key="8">
    <source>
        <dbReference type="PROSITE" id="PS50114"/>
    </source>
</evidence>
<keyword evidence="4" id="KW-0862">Zinc</keyword>
<feature type="domain" description="GATA-type" evidence="8">
    <location>
        <begin position="362"/>
        <end position="409"/>
    </location>
</feature>
<dbReference type="GO" id="GO:0005634">
    <property type="term" value="C:nucleus"/>
    <property type="evidence" value="ECO:0007669"/>
    <property type="project" value="UniProtKB-SubCell"/>
</dbReference>
<proteinExistence type="predicted"/>
<protein>
    <submittedName>
        <fullName evidence="9">GATA type transcriptional activator of nitrogen-regulated proteins</fullName>
    </submittedName>
</protein>
<dbReference type="AlphaFoldDB" id="A0A9W8I9R6"/>
<keyword evidence="10" id="KW-1185">Reference proteome</keyword>
<evidence type="ECO:0000256" key="6">
    <source>
        <dbReference type="PROSITE-ProRule" id="PRU00094"/>
    </source>
</evidence>
<dbReference type="Gene3D" id="3.30.50.10">
    <property type="entry name" value="Erythroid Transcription Factor GATA-1, subunit A"/>
    <property type="match status" value="2"/>
</dbReference>
<dbReference type="GO" id="GO:0045944">
    <property type="term" value="P:positive regulation of transcription by RNA polymerase II"/>
    <property type="evidence" value="ECO:0007669"/>
    <property type="project" value="TreeGrafter"/>
</dbReference>
<dbReference type="InterPro" id="IPR013088">
    <property type="entry name" value="Znf_NHR/GATA"/>
</dbReference>
<dbReference type="GO" id="GO:0000978">
    <property type="term" value="F:RNA polymerase II cis-regulatory region sequence-specific DNA binding"/>
    <property type="evidence" value="ECO:0007669"/>
    <property type="project" value="TreeGrafter"/>
</dbReference>
<sequence length="539" mass="57643">MPSPPHYYQTRAPTMPLHQSTAVDRASRYFPVPQHQHQQQAKDVTSPVLRWKPLPQSSAERISAHESRLMSAAQKAAAVKAASAAVASMTKRVGRQPKRPFYTTAAASASGMMMTAAERAAEIKLHLRNEPAPKRNRTSTASASSADGKQHKKSNSSMSSAGSVGPMTCVNCETTKTPLWRRDPRGQPICNACGLYLKSYGRMRPLSLKRSQQRQQQQAEAEADPISGRSNSTNGDHACSSDHSKQTCPGNGSCNGMGGKPSCNGCPSFNQKHLPHTTRAIGVATPDGGVRRLTAAERAAAIANGAATDEHGNIVGPIPESAIGPGRIPVHVAEAIRASVSTAGTSSPESTAASKSQQQPVCFNCGTDYTPLWRRDSDGHLACNACGLYFKLHGRHRPISMKRDAIKRRRRGAATNMLMEKNNVANNDQAAAAATKEPLGLEESPSVSPSPSLPLPQEAAQLQPVPSAPPGYKLTSLSDDKGAEELPAIPSDPADVQRCREELQRECTRLQKLLEKSTSLLASLNKAAESDAEMQPKKP</sequence>
<dbReference type="EMBL" id="JANBUW010000060">
    <property type="protein sequence ID" value="KAJ2849750.1"/>
    <property type="molecule type" value="Genomic_DNA"/>
</dbReference>
<keyword evidence="2" id="KW-0479">Metal-binding</keyword>
<dbReference type="Proteomes" id="UP001139887">
    <property type="component" value="Unassembled WGS sequence"/>
</dbReference>
<accession>A0A9W8I9R6</accession>
<dbReference type="PANTHER" id="PTHR10071">
    <property type="entry name" value="TRANSCRIPTION FACTOR GATA FAMILY MEMBER"/>
    <property type="match status" value="1"/>
</dbReference>
<comment type="caution">
    <text evidence="9">The sequence shown here is derived from an EMBL/GenBank/DDBJ whole genome shotgun (WGS) entry which is preliminary data.</text>
</comment>
<reference evidence="9" key="1">
    <citation type="submission" date="2022-07" db="EMBL/GenBank/DDBJ databases">
        <title>Phylogenomic reconstructions and comparative analyses of Kickxellomycotina fungi.</title>
        <authorList>
            <person name="Reynolds N.K."/>
            <person name="Stajich J.E."/>
            <person name="Barry K."/>
            <person name="Grigoriev I.V."/>
            <person name="Crous P."/>
            <person name="Smith M.E."/>
        </authorList>
    </citation>
    <scope>NUCLEOTIDE SEQUENCE</scope>
    <source>
        <strain evidence="9">NRRL 1566</strain>
    </source>
</reference>
<evidence type="ECO:0000256" key="1">
    <source>
        <dbReference type="ARBA" id="ARBA00004123"/>
    </source>
</evidence>
<feature type="domain" description="GATA-type" evidence="8">
    <location>
        <begin position="163"/>
        <end position="216"/>
    </location>
</feature>
<evidence type="ECO:0000313" key="9">
    <source>
        <dbReference type="EMBL" id="KAJ2849750.1"/>
    </source>
</evidence>
<dbReference type="SUPFAM" id="SSF57716">
    <property type="entry name" value="Glucocorticoid receptor-like (DNA-binding domain)"/>
    <property type="match status" value="2"/>
</dbReference>
<dbReference type="GO" id="GO:0000122">
    <property type="term" value="P:negative regulation of transcription by RNA polymerase II"/>
    <property type="evidence" value="ECO:0007669"/>
    <property type="project" value="TreeGrafter"/>
</dbReference>
<dbReference type="GO" id="GO:0000981">
    <property type="term" value="F:DNA-binding transcription factor activity, RNA polymerase II-specific"/>
    <property type="evidence" value="ECO:0007669"/>
    <property type="project" value="TreeGrafter"/>
</dbReference>
<dbReference type="PROSITE" id="PS50114">
    <property type="entry name" value="GATA_ZN_FINGER_2"/>
    <property type="match status" value="2"/>
</dbReference>
<dbReference type="PANTHER" id="PTHR10071:SF281">
    <property type="entry name" value="BOX A-BINDING FACTOR-RELATED"/>
    <property type="match status" value="1"/>
</dbReference>
<dbReference type="CDD" id="cd00202">
    <property type="entry name" value="ZnF_GATA"/>
    <property type="match status" value="2"/>
</dbReference>
<keyword evidence="5" id="KW-0539">Nucleus</keyword>
<dbReference type="GO" id="GO:0008270">
    <property type="term" value="F:zinc ion binding"/>
    <property type="evidence" value="ECO:0007669"/>
    <property type="project" value="UniProtKB-KW"/>
</dbReference>
<dbReference type="InterPro" id="IPR039355">
    <property type="entry name" value="Transcription_factor_GATA"/>
</dbReference>
<keyword evidence="3 6" id="KW-0863">Zinc-finger</keyword>
<evidence type="ECO:0000256" key="3">
    <source>
        <dbReference type="ARBA" id="ARBA00022771"/>
    </source>
</evidence>
<feature type="region of interest" description="Disordered" evidence="7">
    <location>
        <begin position="207"/>
        <end position="246"/>
    </location>
</feature>
<feature type="region of interest" description="Disordered" evidence="7">
    <location>
        <begin position="432"/>
        <end position="496"/>
    </location>
</feature>
<evidence type="ECO:0000313" key="10">
    <source>
        <dbReference type="Proteomes" id="UP001139887"/>
    </source>
</evidence>
<gene>
    <name evidence="9" type="primary">SFU1_3</name>
    <name evidence="9" type="ORF">IWW36_002398</name>
</gene>
<evidence type="ECO:0000256" key="5">
    <source>
        <dbReference type="ARBA" id="ARBA00023242"/>
    </source>
</evidence>
<evidence type="ECO:0000256" key="2">
    <source>
        <dbReference type="ARBA" id="ARBA00022723"/>
    </source>
</evidence>
<dbReference type="Pfam" id="PF00320">
    <property type="entry name" value="GATA"/>
    <property type="match status" value="2"/>
</dbReference>